<dbReference type="STRING" id="111015.AXF14_09835"/>
<keyword evidence="1" id="KW-1133">Transmembrane helix</keyword>
<dbReference type="EMBL" id="CP014228">
    <property type="protein sequence ID" value="AMD88549.1"/>
    <property type="molecule type" value="Genomic_DNA"/>
</dbReference>
<feature type="transmembrane region" description="Helical" evidence="1">
    <location>
        <begin position="224"/>
        <end position="243"/>
    </location>
</feature>
<dbReference type="CDD" id="cd21809">
    <property type="entry name" value="ABC-2_lan_permease-like"/>
    <property type="match status" value="1"/>
</dbReference>
<feature type="transmembrane region" description="Helical" evidence="1">
    <location>
        <begin position="56"/>
        <end position="75"/>
    </location>
</feature>
<evidence type="ECO:0000313" key="3">
    <source>
        <dbReference type="Proteomes" id="UP000065220"/>
    </source>
</evidence>
<accession>A0A120KLK5</accession>
<proteinExistence type="predicted"/>
<evidence type="ECO:0000256" key="1">
    <source>
        <dbReference type="SAM" id="Phobius"/>
    </source>
</evidence>
<gene>
    <name evidence="2" type="ORF">AXF14_09835</name>
</gene>
<keyword evidence="1" id="KW-0812">Transmembrane</keyword>
<dbReference type="KEGG" id="ard:AXF14_09835"/>
<protein>
    <submittedName>
        <fullName evidence="2">Lantibiotic ABC transporter permease</fullName>
    </submittedName>
</protein>
<name>A0A120KLK5_ACTRD</name>
<dbReference type="Pfam" id="PF12730">
    <property type="entry name" value="ABC2_membrane_4"/>
    <property type="match status" value="1"/>
</dbReference>
<organism evidence="2 3">
    <name type="scientific">Actinomyces radicidentis</name>
    <dbReference type="NCBI Taxonomy" id="111015"/>
    <lineage>
        <taxon>Bacteria</taxon>
        <taxon>Bacillati</taxon>
        <taxon>Actinomycetota</taxon>
        <taxon>Actinomycetes</taxon>
        <taxon>Actinomycetales</taxon>
        <taxon>Actinomycetaceae</taxon>
        <taxon>Actinomyces</taxon>
    </lineage>
</organism>
<evidence type="ECO:0000313" key="2">
    <source>
        <dbReference type="EMBL" id="AMD88549.1"/>
    </source>
</evidence>
<sequence>MRALLAAETIKLRRSMVWVFAVLLPLLAVVTGTVNYSANQGVLSSGWEAFMGQVTVFYGLFFFSVGVALVCAAVWRPEHRGSSWNAMRTTPAGAVRVAVAKTLVSVLPVAVMQLVLTALAWASGVLVLRLDGAPPASVLIDGVLGVLAALPLLALQSLLAMLLASFGAPVALGLLGTMVGLGLSYGGGPLVTVWPSALVTRALTLGTSALSSAGALGWGAIGEVLRGTALSGLVFWTLLVLVARRRERR</sequence>
<keyword evidence="1" id="KW-0472">Membrane</keyword>
<feature type="transmembrane region" description="Helical" evidence="1">
    <location>
        <begin position="162"/>
        <end position="185"/>
    </location>
</feature>
<reference evidence="3" key="1">
    <citation type="submission" date="2016-02" db="EMBL/GenBank/DDBJ databases">
        <authorList>
            <person name="Holder M.E."/>
            <person name="Ajami N.J."/>
            <person name="Petrosino J.F."/>
        </authorList>
    </citation>
    <scope>NUCLEOTIDE SEQUENCE [LARGE SCALE GENOMIC DNA]</scope>
    <source>
        <strain evidence="3">CCUG 36733</strain>
    </source>
</reference>
<dbReference type="Proteomes" id="UP000065220">
    <property type="component" value="Chromosome"/>
</dbReference>
<feature type="transmembrane region" description="Helical" evidence="1">
    <location>
        <begin position="136"/>
        <end position="155"/>
    </location>
</feature>
<dbReference type="AlphaFoldDB" id="A0A120KLK5"/>
<keyword evidence="3" id="KW-1185">Reference proteome</keyword>